<sequence>MPAYDTPQPISADIAMTAGEIRIVASDRRDTVVTIAPADAFNDRDVRDAEDTEVDFTSGRLTVRGPRSYSPFRRAGTPDVTIELPAGSAVDARLGAGAIRCTGPLGDTRLKSGAGDLQVEDAASLRASTGFGVVSAGHVAGDADLTTASGRLTVQSVGGRAGLSNSNGDTWIGAAGGALVVKSANGSITAARTTGRVTANTAVGDIRLAEVVQGDATLKTAAGRIEIGISRGTAARLDLHTDFGRVVNELDATSGPGETDHRAEVTARTSFGDIVIQRSVEAAS</sequence>
<dbReference type="Proteomes" id="UP001500967">
    <property type="component" value="Unassembled WGS sequence"/>
</dbReference>
<accession>A0ABP3DJR0</accession>
<protein>
    <submittedName>
        <fullName evidence="2">DUF4097 family beta strand repeat-containing protein</fullName>
    </submittedName>
</protein>
<reference evidence="3" key="1">
    <citation type="journal article" date="2019" name="Int. J. Syst. Evol. Microbiol.">
        <title>The Global Catalogue of Microorganisms (GCM) 10K type strain sequencing project: providing services to taxonomists for standard genome sequencing and annotation.</title>
        <authorList>
            <consortium name="The Broad Institute Genomics Platform"/>
            <consortium name="The Broad Institute Genome Sequencing Center for Infectious Disease"/>
            <person name="Wu L."/>
            <person name="Ma J."/>
        </authorList>
    </citation>
    <scope>NUCLEOTIDE SEQUENCE [LARGE SCALE GENOMIC DNA]</scope>
    <source>
        <strain evidence="3">JCM 10425</strain>
    </source>
</reference>
<dbReference type="EMBL" id="BAAAGX010000007">
    <property type="protein sequence ID" value="GAA0233707.1"/>
    <property type="molecule type" value="Genomic_DNA"/>
</dbReference>
<dbReference type="RefSeq" id="WP_344648352.1">
    <property type="nucleotide sequence ID" value="NZ_BAAAGX010000007.1"/>
</dbReference>
<proteinExistence type="predicted"/>
<evidence type="ECO:0000313" key="3">
    <source>
        <dbReference type="Proteomes" id="UP001500967"/>
    </source>
</evidence>
<dbReference type="CDD" id="cd00298">
    <property type="entry name" value="ACD_sHsps_p23-like"/>
    <property type="match status" value="1"/>
</dbReference>
<dbReference type="Pfam" id="PF13349">
    <property type="entry name" value="DUF4097"/>
    <property type="match status" value="1"/>
</dbReference>
<gene>
    <name evidence="2" type="ORF">GCM10009539_18780</name>
</gene>
<evidence type="ECO:0000259" key="1">
    <source>
        <dbReference type="Pfam" id="PF13349"/>
    </source>
</evidence>
<keyword evidence="3" id="KW-1185">Reference proteome</keyword>
<name>A0ABP3DJR0_9ACTN</name>
<dbReference type="InterPro" id="IPR025164">
    <property type="entry name" value="Toastrack_DUF4097"/>
</dbReference>
<comment type="caution">
    <text evidence="2">The sequence shown here is derived from an EMBL/GenBank/DDBJ whole genome shotgun (WGS) entry which is preliminary data.</text>
</comment>
<evidence type="ECO:0000313" key="2">
    <source>
        <dbReference type="EMBL" id="GAA0233707.1"/>
    </source>
</evidence>
<organism evidence="2 3">
    <name type="scientific">Cryptosporangium japonicum</name>
    <dbReference type="NCBI Taxonomy" id="80872"/>
    <lineage>
        <taxon>Bacteria</taxon>
        <taxon>Bacillati</taxon>
        <taxon>Actinomycetota</taxon>
        <taxon>Actinomycetes</taxon>
        <taxon>Cryptosporangiales</taxon>
        <taxon>Cryptosporangiaceae</taxon>
        <taxon>Cryptosporangium</taxon>
    </lineage>
</organism>
<feature type="domain" description="DUF4097" evidence="1">
    <location>
        <begin position="14"/>
        <end position="211"/>
    </location>
</feature>